<reference evidence="2" key="1">
    <citation type="submission" date="2016-10" db="EMBL/GenBank/DDBJ databases">
        <authorList>
            <person name="Varghese N."/>
            <person name="Submissions S."/>
        </authorList>
    </citation>
    <scope>NUCLEOTIDE SEQUENCE [LARGE SCALE GENOMIC DNA]</scope>
    <source>
        <strain evidence="2">DSM 17465</strain>
    </source>
</reference>
<dbReference type="SUPFAM" id="SSF54285">
    <property type="entry name" value="MoaD/ThiS"/>
    <property type="match status" value="1"/>
</dbReference>
<organism evidence="1 2">
    <name type="scientific">Pseudovibrio denitrificans</name>
    <dbReference type="NCBI Taxonomy" id="258256"/>
    <lineage>
        <taxon>Bacteria</taxon>
        <taxon>Pseudomonadati</taxon>
        <taxon>Pseudomonadota</taxon>
        <taxon>Alphaproteobacteria</taxon>
        <taxon>Hyphomicrobiales</taxon>
        <taxon>Stappiaceae</taxon>
        <taxon>Pseudovibrio</taxon>
    </lineage>
</organism>
<dbReference type="InterPro" id="IPR016155">
    <property type="entry name" value="Mopterin_synth/thiamin_S_b"/>
</dbReference>
<dbReference type="InterPro" id="IPR010035">
    <property type="entry name" value="Thi_S"/>
</dbReference>
<accession>A0A1I7CT74</accession>
<dbReference type="PANTHER" id="PTHR34472">
    <property type="entry name" value="SULFUR CARRIER PROTEIN THIS"/>
    <property type="match status" value="1"/>
</dbReference>
<dbReference type="InterPro" id="IPR003749">
    <property type="entry name" value="ThiS/MoaD-like"/>
</dbReference>
<dbReference type="RefSeq" id="WP_083417181.1">
    <property type="nucleotide sequence ID" value="NZ_FPBD01000006.1"/>
</dbReference>
<name>A0A1I7CT74_9HYPH</name>
<dbReference type="AlphaFoldDB" id="A0A1I7CT74"/>
<dbReference type="InterPro" id="IPR012675">
    <property type="entry name" value="Beta-grasp_dom_sf"/>
</dbReference>
<evidence type="ECO:0000313" key="1">
    <source>
        <dbReference type="EMBL" id="SFU02618.1"/>
    </source>
</evidence>
<dbReference type="Proteomes" id="UP000183371">
    <property type="component" value="Unassembled WGS sequence"/>
</dbReference>
<gene>
    <name evidence="1" type="ORF">SAMN05444141_106396</name>
</gene>
<sequence>MKIIVNAEPREVAGKTLADALTELEFTSPAIAAALNGNFVPREDYSETPLSDGDKLEVLAPMQGG</sequence>
<keyword evidence="2" id="KW-1185">Reference proteome</keyword>
<dbReference type="PANTHER" id="PTHR34472:SF1">
    <property type="entry name" value="SULFUR CARRIER PROTEIN THIS"/>
    <property type="match status" value="1"/>
</dbReference>
<dbReference type="CDD" id="cd00565">
    <property type="entry name" value="Ubl_ThiS"/>
    <property type="match status" value="1"/>
</dbReference>
<evidence type="ECO:0000313" key="2">
    <source>
        <dbReference type="Proteomes" id="UP000183371"/>
    </source>
</evidence>
<proteinExistence type="predicted"/>
<dbReference type="NCBIfam" id="TIGR01683">
    <property type="entry name" value="thiS"/>
    <property type="match status" value="1"/>
</dbReference>
<dbReference type="EMBL" id="FPBD01000006">
    <property type="protein sequence ID" value="SFU02618.1"/>
    <property type="molecule type" value="Genomic_DNA"/>
</dbReference>
<protein>
    <submittedName>
        <fullName evidence="1">Sulfur carrier protein</fullName>
    </submittedName>
</protein>
<dbReference type="Gene3D" id="3.10.20.30">
    <property type="match status" value="1"/>
</dbReference>
<dbReference type="Pfam" id="PF02597">
    <property type="entry name" value="ThiS"/>
    <property type="match status" value="1"/>
</dbReference>